<keyword evidence="2" id="KW-1185">Reference proteome</keyword>
<accession>A0ABD3MFD6</accession>
<dbReference type="AlphaFoldDB" id="A0ABD3MFD6"/>
<name>A0ABD3MFD6_9STRA</name>
<dbReference type="Proteomes" id="UP001530293">
    <property type="component" value="Unassembled WGS sequence"/>
</dbReference>
<dbReference type="EMBL" id="JALLBG020000148">
    <property type="protein sequence ID" value="KAL3761588.1"/>
    <property type="molecule type" value="Genomic_DNA"/>
</dbReference>
<evidence type="ECO:0000313" key="2">
    <source>
        <dbReference type="Proteomes" id="UP001530293"/>
    </source>
</evidence>
<sequence>MAALELAACNAAVFAVGHFLKLRHNRLASQQNNSLDRLRNICATIGAIKANFYMPITIACHFIIVLGR</sequence>
<proteinExistence type="predicted"/>
<organism evidence="1 2">
    <name type="scientific">Discostella pseudostelligera</name>
    <dbReference type="NCBI Taxonomy" id="259834"/>
    <lineage>
        <taxon>Eukaryota</taxon>
        <taxon>Sar</taxon>
        <taxon>Stramenopiles</taxon>
        <taxon>Ochrophyta</taxon>
        <taxon>Bacillariophyta</taxon>
        <taxon>Coscinodiscophyceae</taxon>
        <taxon>Thalassiosirophycidae</taxon>
        <taxon>Stephanodiscales</taxon>
        <taxon>Stephanodiscaceae</taxon>
        <taxon>Discostella</taxon>
    </lineage>
</organism>
<comment type="caution">
    <text evidence="1">The sequence shown here is derived from an EMBL/GenBank/DDBJ whole genome shotgun (WGS) entry which is preliminary data.</text>
</comment>
<evidence type="ECO:0000313" key="1">
    <source>
        <dbReference type="EMBL" id="KAL3761588.1"/>
    </source>
</evidence>
<protein>
    <submittedName>
        <fullName evidence="1">Uncharacterized protein</fullName>
    </submittedName>
</protein>
<gene>
    <name evidence="1" type="ORF">ACHAWU_000075</name>
</gene>
<reference evidence="1 2" key="1">
    <citation type="submission" date="2024-10" db="EMBL/GenBank/DDBJ databases">
        <title>Updated reference genomes for cyclostephanoid diatoms.</title>
        <authorList>
            <person name="Roberts W.R."/>
            <person name="Alverson A.J."/>
        </authorList>
    </citation>
    <scope>NUCLEOTIDE SEQUENCE [LARGE SCALE GENOMIC DNA]</scope>
    <source>
        <strain evidence="1 2">AJA232-27</strain>
    </source>
</reference>